<proteinExistence type="predicted"/>
<dbReference type="EMBL" id="DS566013">
    <property type="status" value="NOT_ANNOTATED_CDS"/>
    <property type="molecule type" value="Genomic_DNA"/>
</dbReference>
<name>H3GJ25_PHYRM</name>
<reference evidence="3" key="1">
    <citation type="journal article" date="2006" name="Science">
        <title>Phytophthora genome sequences uncover evolutionary origins and mechanisms of pathogenesis.</title>
        <authorList>
            <person name="Tyler B.M."/>
            <person name="Tripathy S."/>
            <person name="Zhang X."/>
            <person name="Dehal P."/>
            <person name="Jiang R.H."/>
            <person name="Aerts A."/>
            <person name="Arredondo F.D."/>
            <person name="Baxter L."/>
            <person name="Bensasson D."/>
            <person name="Beynon J.L."/>
            <person name="Chapman J."/>
            <person name="Damasceno C.M."/>
            <person name="Dorrance A.E."/>
            <person name="Dou D."/>
            <person name="Dickerman A.W."/>
            <person name="Dubchak I.L."/>
            <person name="Garbelotto M."/>
            <person name="Gijzen M."/>
            <person name="Gordon S.G."/>
            <person name="Govers F."/>
            <person name="Grunwald N.J."/>
            <person name="Huang W."/>
            <person name="Ivors K.L."/>
            <person name="Jones R.W."/>
            <person name="Kamoun S."/>
            <person name="Krampis K."/>
            <person name="Lamour K.H."/>
            <person name="Lee M.K."/>
            <person name="McDonald W.H."/>
            <person name="Medina M."/>
            <person name="Meijer H.J."/>
            <person name="Nordberg E.K."/>
            <person name="Maclean D.J."/>
            <person name="Ospina-Giraldo M.D."/>
            <person name="Morris P.F."/>
            <person name="Phuntumart V."/>
            <person name="Putnam N.H."/>
            <person name="Rash S."/>
            <person name="Rose J.K."/>
            <person name="Sakihama Y."/>
            <person name="Salamov A.A."/>
            <person name="Savidor A."/>
            <person name="Scheuring C.F."/>
            <person name="Smith B.M."/>
            <person name="Sobral B.W."/>
            <person name="Terry A."/>
            <person name="Torto-Alalibo T.A."/>
            <person name="Win J."/>
            <person name="Xu Z."/>
            <person name="Zhang H."/>
            <person name="Grigoriev I.V."/>
            <person name="Rokhsar D.S."/>
            <person name="Boore J.L."/>
        </authorList>
    </citation>
    <scope>NUCLEOTIDE SEQUENCE [LARGE SCALE GENOMIC DNA]</scope>
    <source>
        <strain evidence="3">Pr102</strain>
    </source>
</reference>
<accession>H3GJ25</accession>
<dbReference type="InParanoid" id="H3GJ25"/>
<dbReference type="VEuPathDB" id="FungiDB:KRP22_5321"/>
<dbReference type="VEuPathDB" id="FungiDB:KRP23_5942"/>
<organism evidence="2 3">
    <name type="scientific">Phytophthora ramorum</name>
    <name type="common">Sudden oak death agent</name>
    <dbReference type="NCBI Taxonomy" id="164328"/>
    <lineage>
        <taxon>Eukaryota</taxon>
        <taxon>Sar</taxon>
        <taxon>Stramenopiles</taxon>
        <taxon>Oomycota</taxon>
        <taxon>Peronosporomycetes</taxon>
        <taxon>Peronosporales</taxon>
        <taxon>Peronosporaceae</taxon>
        <taxon>Phytophthora</taxon>
    </lineage>
</organism>
<dbReference type="Proteomes" id="UP000005238">
    <property type="component" value="Unassembled WGS sequence"/>
</dbReference>
<dbReference type="AlphaFoldDB" id="H3GJ25"/>
<feature type="region of interest" description="Disordered" evidence="1">
    <location>
        <begin position="1"/>
        <end position="75"/>
    </location>
</feature>
<protein>
    <submittedName>
        <fullName evidence="2">Uncharacterized protein</fullName>
    </submittedName>
</protein>
<evidence type="ECO:0000256" key="1">
    <source>
        <dbReference type="SAM" id="MobiDB-lite"/>
    </source>
</evidence>
<sequence length="302" mass="32362">METSIRSYNPPPQQQMPGRYWQTPASMEPPPTSSYGKQGRHHGGSLDLGEFSDILGTNASRGGAPGGTSSEASEMSMASFEVGSFHDGMARSSIEDSDGFHSGVAAAAGATMQARLPASATELVPARLRKSTKTAAAPSDEDTKHLVDAAYTVSESQDDPKLKVNTLAKDQNERCQFHGCPNRARVAQAYGNFCNRHVIVAPCGFPGCRDKAMERAAMCVKHMEQGKEALQKILDARSQSVPVCRTAGCFKNDQGRGYCRGHEKLLMATGRLPAHVSKRRLNAIPSVRGIPSDTICVEPTGI</sequence>
<dbReference type="EnsemblProtists" id="Phyra76117">
    <property type="protein sequence ID" value="Phyra76117"/>
    <property type="gene ID" value="Phyra76117"/>
</dbReference>
<reference evidence="2" key="2">
    <citation type="submission" date="2015-06" db="UniProtKB">
        <authorList>
            <consortium name="EnsemblProtists"/>
        </authorList>
    </citation>
    <scope>IDENTIFICATION</scope>
    <source>
        <strain evidence="2">Pr102</strain>
    </source>
</reference>
<evidence type="ECO:0000313" key="3">
    <source>
        <dbReference type="Proteomes" id="UP000005238"/>
    </source>
</evidence>
<evidence type="ECO:0000313" key="2">
    <source>
        <dbReference type="EnsemblProtists" id="Phyra76117"/>
    </source>
</evidence>
<dbReference type="eggNOG" id="ENOG502QWGZ">
    <property type="taxonomic scope" value="Eukaryota"/>
</dbReference>
<dbReference type="HOGENOM" id="CLU_080301_0_0_1"/>
<keyword evidence="3" id="KW-1185">Reference proteome</keyword>